<comment type="catalytic activity">
    <reaction evidence="1">
        <text>ATP + protein L-histidine = ADP + protein N-phospho-L-histidine.</text>
        <dbReference type="EC" id="2.7.13.3"/>
    </reaction>
</comment>
<keyword evidence="12" id="KW-1185">Reference proteome</keyword>
<keyword evidence="9" id="KW-0472">Membrane</keyword>
<dbReference type="GO" id="GO:0005524">
    <property type="term" value="F:ATP binding"/>
    <property type="evidence" value="ECO:0007669"/>
    <property type="project" value="UniProtKB-KW"/>
</dbReference>
<protein>
    <recommendedName>
        <fullName evidence="2">histidine kinase</fullName>
        <ecNumber evidence="2">2.7.13.3</ecNumber>
    </recommendedName>
</protein>
<keyword evidence="8" id="KW-0902">Two-component regulatory system</keyword>
<feature type="transmembrane region" description="Helical" evidence="9">
    <location>
        <begin position="132"/>
        <end position="149"/>
    </location>
</feature>
<evidence type="ECO:0000256" key="2">
    <source>
        <dbReference type="ARBA" id="ARBA00012438"/>
    </source>
</evidence>
<feature type="domain" description="Histidine kinase/HSP90-like ATPase" evidence="10">
    <location>
        <begin position="274"/>
        <end position="365"/>
    </location>
</feature>
<evidence type="ECO:0000256" key="5">
    <source>
        <dbReference type="ARBA" id="ARBA00022741"/>
    </source>
</evidence>
<dbReference type="InterPro" id="IPR036890">
    <property type="entry name" value="HATPase_C_sf"/>
</dbReference>
<accession>A0A917WT71</accession>
<keyword evidence="4" id="KW-0808">Transferase</keyword>
<feature type="transmembrane region" description="Helical" evidence="9">
    <location>
        <begin position="59"/>
        <end position="76"/>
    </location>
</feature>
<dbReference type="Pfam" id="PF02518">
    <property type="entry name" value="HATPase_c"/>
    <property type="match status" value="1"/>
</dbReference>
<dbReference type="InterPro" id="IPR011712">
    <property type="entry name" value="Sig_transdc_His_kin_sub3_dim/P"/>
</dbReference>
<name>A0A917WT71_9ACTN</name>
<dbReference type="SUPFAM" id="SSF55874">
    <property type="entry name" value="ATPase domain of HSP90 chaperone/DNA topoisomerase II/histidine kinase"/>
    <property type="match status" value="1"/>
</dbReference>
<dbReference type="Pfam" id="PF07730">
    <property type="entry name" value="HisKA_3"/>
    <property type="match status" value="1"/>
</dbReference>
<sequence>MRPSRLDVLLALAVAGAGVVEAYGRSGPGPGQVHSPAVVAAGALTAGGLLLVRRTAPLAALLALTALSVLLRLTVMDADYPLAAWQFYSNLILVHSVGSRPDTRKQRAGGLLAVLAAWGLLQTLPGQDVAESLIGAIFLGVAYGSGILLRRQTEQTVRMAERAAVAAADERTRIARELHDVISHNVSLMTLQTGGVRMLLGADPDRERERELLRGVERAGRDTVEELRLLLGVLRDTPDAAGVGQLERLAGPLRAAGLDVRVATAGPARPLPAGLDLAAYRVVQESLTNVLKHARATSVAVLIRYDSRTMIIEIRDDGRTSGQAGGTGHGLTGMRERVALHGGTLRAGPAPAGGYAVTATFPLSSAG</sequence>
<dbReference type="EMBL" id="BMPI01000014">
    <property type="protein sequence ID" value="GGM29883.1"/>
    <property type="molecule type" value="Genomic_DNA"/>
</dbReference>
<keyword evidence="5" id="KW-0547">Nucleotide-binding</keyword>
<dbReference type="PANTHER" id="PTHR24421:SF10">
    <property type="entry name" value="NITRATE_NITRITE SENSOR PROTEIN NARQ"/>
    <property type="match status" value="1"/>
</dbReference>
<comment type="caution">
    <text evidence="11">The sequence shown here is derived from an EMBL/GenBank/DDBJ whole genome shotgun (WGS) entry which is preliminary data.</text>
</comment>
<dbReference type="GO" id="GO:0016020">
    <property type="term" value="C:membrane"/>
    <property type="evidence" value="ECO:0007669"/>
    <property type="project" value="InterPro"/>
</dbReference>
<dbReference type="InterPro" id="IPR003594">
    <property type="entry name" value="HATPase_dom"/>
</dbReference>
<evidence type="ECO:0000313" key="11">
    <source>
        <dbReference type="EMBL" id="GGM29883.1"/>
    </source>
</evidence>
<reference evidence="11" key="1">
    <citation type="journal article" date="2014" name="Int. J. Syst. Evol. Microbiol.">
        <title>Complete genome sequence of Corynebacterium casei LMG S-19264T (=DSM 44701T), isolated from a smear-ripened cheese.</title>
        <authorList>
            <consortium name="US DOE Joint Genome Institute (JGI-PGF)"/>
            <person name="Walter F."/>
            <person name="Albersmeier A."/>
            <person name="Kalinowski J."/>
            <person name="Ruckert C."/>
        </authorList>
    </citation>
    <scope>NUCLEOTIDE SEQUENCE</scope>
    <source>
        <strain evidence="11">JCM 19831</strain>
    </source>
</reference>
<keyword evidence="9" id="KW-1133">Transmembrane helix</keyword>
<gene>
    <name evidence="11" type="ORF">GCM10007977_033960</name>
</gene>
<evidence type="ECO:0000256" key="4">
    <source>
        <dbReference type="ARBA" id="ARBA00022679"/>
    </source>
</evidence>
<keyword evidence="3" id="KW-0597">Phosphoprotein</keyword>
<dbReference type="GO" id="GO:0000155">
    <property type="term" value="F:phosphorelay sensor kinase activity"/>
    <property type="evidence" value="ECO:0007669"/>
    <property type="project" value="InterPro"/>
</dbReference>
<evidence type="ECO:0000256" key="6">
    <source>
        <dbReference type="ARBA" id="ARBA00022777"/>
    </source>
</evidence>
<dbReference type="CDD" id="cd16917">
    <property type="entry name" value="HATPase_UhpB-NarQ-NarX-like"/>
    <property type="match status" value="1"/>
</dbReference>
<keyword evidence="7" id="KW-0067">ATP-binding</keyword>
<proteinExistence type="predicted"/>
<organism evidence="11 12">
    <name type="scientific">Dactylosporangium sucinum</name>
    <dbReference type="NCBI Taxonomy" id="1424081"/>
    <lineage>
        <taxon>Bacteria</taxon>
        <taxon>Bacillati</taxon>
        <taxon>Actinomycetota</taxon>
        <taxon>Actinomycetes</taxon>
        <taxon>Micromonosporales</taxon>
        <taxon>Micromonosporaceae</taxon>
        <taxon>Dactylosporangium</taxon>
    </lineage>
</organism>
<dbReference type="InterPro" id="IPR050482">
    <property type="entry name" value="Sensor_HK_TwoCompSys"/>
</dbReference>
<dbReference type="Gene3D" id="3.30.565.10">
    <property type="entry name" value="Histidine kinase-like ATPase, C-terminal domain"/>
    <property type="match status" value="1"/>
</dbReference>
<evidence type="ECO:0000256" key="7">
    <source>
        <dbReference type="ARBA" id="ARBA00022840"/>
    </source>
</evidence>
<feature type="transmembrane region" description="Helical" evidence="9">
    <location>
        <begin position="34"/>
        <end position="52"/>
    </location>
</feature>
<evidence type="ECO:0000313" key="12">
    <source>
        <dbReference type="Proteomes" id="UP000642070"/>
    </source>
</evidence>
<dbReference type="Proteomes" id="UP000642070">
    <property type="component" value="Unassembled WGS sequence"/>
</dbReference>
<evidence type="ECO:0000256" key="1">
    <source>
        <dbReference type="ARBA" id="ARBA00000085"/>
    </source>
</evidence>
<dbReference type="GO" id="GO:0046983">
    <property type="term" value="F:protein dimerization activity"/>
    <property type="evidence" value="ECO:0007669"/>
    <property type="project" value="InterPro"/>
</dbReference>
<dbReference type="Gene3D" id="1.20.5.1930">
    <property type="match status" value="1"/>
</dbReference>
<dbReference type="PANTHER" id="PTHR24421">
    <property type="entry name" value="NITRATE/NITRITE SENSOR PROTEIN NARX-RELATED"/>
    <property type="match status" value="1"/>
</dbReference>
<dbReference type="EC" id="2.7.13.3" evidence="2"/>
<dbReference type="AlphaFoldDB" id="A0A917WT71"/>
<keyword evidence="6" id="KW-0418">Kinase</keyword>
<evidence type="ECO:0000256" key="8">
    <source>
        <dbReference type="ARBA" id="ARBA00023012"/>
    </source>
</evidence>
<evidence type="ECO:0000256" key="9">
    <source>
        <dbReference type="SAM" id="Phobius"/>
    </source>
</evidence>
<keyword evidence="9" id="KW-0812">Transmembrane</keyword>
<dbReference type="SMART" id="SM00387">
    <property type="entry name" value="HATPase_c"/>
    <property type="match status" value="1"/>
</dbReference>
<reference evidence="11" key="2">
    <citation type="submission" date="2020-09" db="EMBL/GenBank/DDBJ databases">
        <authorList>
            <person name="Sun Q."/>
            <person name="Ohkuma M."/>
        </authorList>
    </citation>
    <scope>NUCLEOTIDE SEQUENCE</scope>
    <source>
        <strain evidence="11">JCM 19831</strain>
    </source>
</reference>
<evidence type="ECO:0000259" key="10">
    <source>
        <dbReference type="SMART" id="SM00387"/>
    </source>
</evidence>
<evidence type="ECO:0000256" key="3">
    <source>
        <dbReference type="ARBA" id="ARBA00022553"/>
    </source>
</evidence>
<dbReference type="RefSeq" id="WP_190250796.1">
    <property type="nucleotide sequence ID" value="NZ_BMPI01000014.1"/>
</dbReference>